<evidence type="ECO:0000313" key="2">
    <source>
        <dbReference type="Proteomes" id="UP000292447"/>
    </source>
</evidence>
<proteinExistence type="predicted"/>
<evidence type="ECO:0000313" key="1">
    <source>
        <dbReference type="EMBL" id="QBM87915.1"/>
    </source>
</evidence>
<dbReference type="Proteomes" id="UP000292447">
    <property type="component" value="Chromosome II"/>
</dbReference>
<gene>
    <name evidence="1" type="primary">MPUL0B11290</name>
    <name evidence="1" type="ORF">METSCH_B11290</name>
</gene>
<name>A0A4P6XMU7_9ASCO</name>
<accession>A0A4P6XMU7</accession>
<dbReference type="AlphaFoldDB" id="A0A4P6XMU7"/>
<dbReference type="STRING" id="2163413.A0A4P6XMU7"/>
<dbReference type="SUPFAM" id="SSF81606">
    <property type="entry name" value="PP2C-like"/>
    <property type="match status" value="1"/>
</dbReference>
<dbReference type="InterPro" id="IPR036457">
    <property type="entry name" value="PPM-type-like_dom_sf"/>
</dbReference>
<keyword evidence="2" id="KW-1185">Reference proteome</keyword>
<organism evidence="1 2">
    <name type="scientific">Metschnikowia aff. pulcherrima</name>
    <dbReference type="NCBI Taxonomy" id="2163413"/>
    <lineage>
        <taxon>Eukaryota</taxon>
        <taxon>Fungi</taxon>
        <taxon>Dikarya</taxon>
        <taxon>Ascomycota</taxon>
        <taxon>Saccharomycotina</taxon>
        <taxon>Pichiomycetes</taxon>
        <taxon>Metschnikowiaceae</taxon>
        <taxon>Metschnikowia</taxon>
    </lineage>
</organism>
<protein>
    <submittedName>
        <fullName evidence="1">Serine/threonine protein phosphatase PrpC</fullName>
    </submittedName>
</protein>
<sequence length="384" mass="42564">MGDLNETFRASYCKAMRPSTLFIPLGIFLEISAGSSLDHQNVAQNNQLDTIHSEPNGELFDTSTEHDITFSKRYSDTARIKSVIDSLKTRLTELNLSKLIRHEYFDELSREGTEKEFQEEIGIVRKVFWGQANNELSMAYKGKVRPQDRPSSKRNSGEDFAWLRAFHNGHLLLGVISGISDWLPSGEDLGALCDAMLKTTQNKYGRMADGTLFDAERLLIASWSELKRANIHPGCISSLLMTISPDNKISVANMGKAWAGLFRNGQLIQTTHRSMHEDGSSYQLCIPHPEIEPACIDDIQLGTNTYFWDAEVGDIIMAVSGGVREVLAPERLFAAMNTIASMDILVPPNGDPFALMAMSIVKAAQMASNGPQKNDMSAIVFVVN</sequence>
<reference evidence="2" key="1">
    <citation type="submission" date="2019-03" db="EMBL/GenBank/DDBJ databases">
        <title>Snf2 controls pulcherriminic acid biosynthesis and connects pigmentation and antifungal activity of the yeast Metschnikowia pulcherrima.</title>
        <authorList>
            <person name="Gore-Lloyd D."/>
            <person name="Sumann I."/>
            <person name="Brachmann A.O."/>
            <person name="Schneeberger K."/>
            <person name="Ortiz-Merino R.A."/>
            <person name="Moreno-Beltran M."/>
            <person name="Schlaefli M."/>
            <person name="Kirner P."/>
            <person name="Santos Kron A."/>
            <person name="Wolfe K.H."/>
            <person name="Piel J."/>
            <person name="Ahrens C.H."/>
            <person name="Henk D."/>
            <person name="Freimoser F.M."/>
        </authorList>
    </citation>
    <scope>NUCLEOTIDE SEQUENCE [LARGE SCALE GENOMIC DNA]</scope>
    <source>
        <strain evidence="2">APC 1.2</strain>
    </source>
</reference>
<dbReference type="EMBL" id="CP034457">
    <property type="protein sequence ID" value="QBM87915.1"/>
    <property type="molecule type" value="Genomic_DNA"/>
</dbReference>